<gene>
    <name evidence="1" type="ORF">Syun_006201</name>
</gene>
<comment type="caution">
    <text evidence="1">The sequence shown here is derived from an EMBL/GenBank/DDBJ whole genome shotgun (WGS) entry which is preliminary data.</text>
</comment>
<evidence type="ECO:0000313" key="1">
    <source>
        <dbReference type="EMBL" id="KAK9159860.1"/>
    </source>
</evidence>
<proteinExistence type="predicted"/>
<name>A0AAP0KX72_9MAGN</name>
<dbReference type="AlphaFoldDB" id="A0AAP0KX72"/>
<protein>
    <submittedName>
        <fullName evidence="1">Uncharacterized protein</fullName>
    </submittedName>
</protein>
<sequence>MEIMGNLLIHWPLPHIVYIWRVFEVANMYVVVPLGLRGLGGVSHFVDHYSPVFGLRRSP</sequence>
<dbReference type="Proteomes" id="UP001420932">
    <property type="component" value="Unassembled WGS sequence"/>
</dbReference>
<keyword evidence="2" id="KW-1185">Reference proteome</keyword>
<organism evidence="1 2">
    <name type="scientific">Stephania yunnanensis</name>
    <dbReference type="NCBI Taxonomy" id="152371"/>
    <lineage>
        <taxon>Eukaryota</taxon>
        <taxon>Viridiplantae</taxon>
        <taxon>Streptophyta</taxon>
        <taxon>Embryophyta</taxon>
        <taxon>Tracheophyta</taxon>
        <taxon>Spermatophyta</taxon>
        <taxon>Magnoliopsida</taxon>
        <taxon>Ranunculales</taxon>
        <taxon>Menispermaceae</taxon>
        <taxon>Menispermoideae</taxon>
        <taxon>Cissampelideae</taxon>
        <taxon>Stephania</taxon>
    </lineage>
</organism>
<reference evidence="1 2" key="1">
    <citation type="submission" date="2024-01" db="EMBL/GenBank/DDBJ databases">
        <title>Genome assemblies of Stephania.</title>
        <authorList>
            <person name="Yang L."/>
        </authorList>
    </citation>
    <scope>NUCLEOTIDE SEQUENCE [LARGE SCALE GENOMIC DNA]</scope>
    <source>
        <strain evidence="1">YNDBR</strain>
        <tissue evidence="1">Leaf</tissue>
    </source>
</reference>
<accession>A0AAP0KX72</accession>
<dbReference type="EMBL" id="JBBNAF010000003">
    <property type="protein sequence ID" value="KAK9159860.1"/>
    <property type="molecule type" value="Genomic_DNA"/>
</dbReference>
<evidence type="ECO:0000313" key="2">
    <source>
        <dbReference type="Proteomes" id="UP001420932"/>
    </source>
</evidence>